<comment type="caution">
    <text evidence="1">The sequence shown here is derived from an EMBL/GenBank/DDBJ whole genome shotgun (WGS) entry which is preliminary data.</text>
</comment>
<reference evidence="1 2" key="1">
    <citation type="journal article" date="2014" name="Int. J. Syst. Evol. Microbiol.">
        <title>Phaeodactylibacter xiamenensis gen. nov., sp. nov., a member of the family Saprospiraceae isolated from the marine alga Phaeodactylum tricornutum.</title>
        <authorList>
            <person name="Chen Z.Jr."/>
            <person name="Lei X."/>
            <person name="Lai Q."/>
            <person name="Li Y."/>
            <person name="Zhang B."/>
            <person name="Zhang J."/>
            <person name="Zhang H."/>
            <person name="Yang L."/>
            <person name="Zheng W."/>
            <person name="Tian Y."/>
            <person name="Yu Z."/>
            <person name="Xu H.Jr."/>
            <person name="Zheng T."/>
        </authorList>
    </citation>
    <scope>NUCLEOTIDE SEQUENCE [LARGE SCALE GENOMIC DNA]</scope>
    <source>
        <strain evidence="1 2">KD52</strain>
    </source>
</reference>
<accession>A0A098S084</accession>
<keyword evidence="2" id="KW-1185">Reference proteome</keyword>
<gene>
    <name evidence="1" type="ORF">IX84_27040</name>
</gene>
<sequence length="66" mass="7518">MQVQPETAEVFELFKGVAVAVFHPKLYVVERLHKGGPDIMHPLSVQQAFTTVGYLSYRYFGLFQSN</sequence>
<protein>
    <submittedName>
        <fullName evidence="1">Uncharacterized protein</fullName>
    </submittedName>
</protein>
<name>A0A098S084_9BACT</name>
<dbReference type="AlphaFoldDB" id="A0A098S084"/>
<organism evidence="1 2">
    <name type="scientific">Phaeodactylibacter xiamenensis</name>
    <dbReference type="NCBI Taxonomy" id="1524460"/>
    <lineage>
        <taxon>Bacteria</taxon>
        <taxon>Pseudomonadati</taxon>
        <taxon>Bacteroidota</taxon>
        <taxon>Saprospiria</taxon>
        <taxon>Saprospirales</taxon>
        <taxon>Haliscomenobacteraceae</taxon>
        <taxon>Phaeodactylibacter</taxon>
    </lineage>
</organism>
<evidence type="ECO:0000313" key="2">
    <source>
        <dbReference type="Proteomes" id="UP000029736"/>
    </source>
</evidence>
<proteinExistence type="predicted"/>
<dbReference type="EMBL" id="JPOS01000085">
    <property type="protein sequence ID" value="KGE85536.1"/>
    <property type="molecule type" value="Genomic_DNA"/>
</dbReference>
<dbReference type="Proteomes" id="UP000029736">
    <property type="component" value="Unassembled WGS sequence"/>
</dbReference>
<evidence type="ECO:0000313" key="1">
    <source>
        <dbReference type="EMBL" id="KGE85536.1"/>
    </source>
</evidence>